<keyword evidence="4" id="KW-1185">Reference proteome</keyword>
<dbReference type="GeneID" id="66075853"/>
<name>A0A9P8AA29_9AGAR</name>
<proteinExistence type="predicted"/>
<dbReference type="Proteomes" id="UP001049176">
    <property type="component" value="Chromosome 3"/>
</dbReference>
<protein>
    <recommendedName>
        <fullName evidence="2">FHA domain-containing protein</fullName>
    </recommendedName>
</protein>
<feature type="region of interest" description="Disordered" evidence="1">
    <location>
        <begin position="261"/>
        <end position="280"/>
    </location>
</feature>
<feature type="region of interest" description="Disordered" evidence="1">
    <location>
        <begin position="680"/>
        <end position="816"/>
    </location>
</feature>
<dbReference type="Gene3D" id="2.60.200.20">
    <property type="match status" value="1"/>
</dbReference>
<feature type="compositionally biased region" description="Low complexity" evidence="1">
    <location>
        <begin position="372"/>
        <end position="385"/>
    </location>
</feature>
<dbReference type="Pfam" id="PF00498">
    <property type="entry name" value="FHA"/>
    <property type="match status" value="1"/>
</dbReference>
<feature type="region of interest" description="Disordered" evidence="1">
    <location>
        <begin position="171"/>
        <end position="210"/>
    </location>
</feature>
<sequence>MRSSSSPMADYSQIGRYGTISLLKQNEPNVAVTSFGIDTEKLTFGMDKDCSIRLFYPDISANHCEIHFRDRKAFLVILGSTGLIVDGSKAYPSPTTGSPTTIPLLNNSTIEIHGKRFRFSYPPKELRAQLYDTPPQARKRTLRLSMIQSAEVFTPRPSSDPMENLRVLQSPLRSYRSPLSTPTPSPSTSGRSLFTLTSPSPSTPDSRAHDPAAVTLVDGNNPCVVEEDQDLVILEDVPLTTSSSPTPPPSAAKTVYKPAPPPTLSLQVPPAPPVTPRRSRPTLHQAVLIRSAQRAAFKAEIQREEEEEEAMEEMEVFGTVFAEDEDEEENDDVPMPVDVGEDESSDEDMSDEGESSNSNGTWRQSLVGRIWPFSSRSPSPTKTSPPKSPEASNTSEIEDIEDLPPSSDSVLDPEEIKKEGEDSDEAQESVGPLLAIPGTPIRKSQANSSPTKPPLRGLFMTPQPSASNNTLFPQGRQRMTLGGQAMRVKVEEKPWKIEDIVLPVPPSQPEALAVEKDKPLTTPSSVCLSNAERAAIRERRRSALKMPETFFGGSGGIPGISNTSPIKRDASEGPLSSPFKTRRGVDDGTDSLASKERVVKEDDSDARTLLERMRGAVEDMKSRRASMSVPVSPTKGASRRVEENNEAAKDLQEFSLFRNPDACRLPRKSVYVIEHPTHSIVSPMEVDEMSSSLDTDKLDNPSTTSPQESTVPDVEMAVGHTAASPALSPVKTRNTRKHATTRTGTVDTPSLADDEASPVVGERESELDDDSDEEPKRAKKTTGRVMRGRGQSEVSDQSSGCQEAKPPSKSRARAGTTLVVSDYVAPMVVDDAVPKEQTAAQEDIDDDVEITGDQFCSKANTATRSRTRSKTPTAPPHTNDTKPKRTTRHACTAEPVTQQSEEEREPLTATRPQTRRRAGSAAPVTTATRRMAATRTTAAAGASESSETESNEGRKTRTTRAARAGETPGKPTSKRGGRRAKATPSVPPLIPEAIKEEESAEVVSNPPLQKKTTTRSRKVGRDADNIPPPAIAVRTTSKSRSAKKGGTGAAAAVPEEETVDDKENSDNEIVVTKARVGRPRKGAATKVKEETVTEPELGTRTRTTRGMRTRSRT</sequence>
<reference evidence="3" key="1">
    <citation type="journal article" date="2021" name="Genome Biol. Evol.">
        <title>The assembled and annotated genome of the fairy-ring fungus Marasmius oreades.</title>
        <authorList>
            <person name="Hiltunen M."/>
            <person name="Ament-Velasquez S.L."/>
            <person name="Johannesson H."/>
        </authorList>
    </citation>
    <scope>NUCLEOTIDE SEQUENCE</scope>
    <source>
        <strain evidence="3">03SP1</strain>
    </source>
</reference>
<feature type="compositionally biased region" description="Acidic residues" evidence="1">
    <location>
        <begin position="339"/>
        <end position="354"/>
    </location>
</feature>
<feature type="compositionally biased region" description="Basic and acidic residues" evidence="1">
    <location>
        <begin position="593"/>
        <end position="622"/>
    </location>
</feature>
<feature type="compositionally biased region" description="Basic residues" evidence="1">
    <location>
        <begin position="1102"/>
        <end position="1113"/>
    </location>
</feature>
<dbReference type="PROSITE" id="PS50006">
    <property type="entry name" value="FHA_DOMAIN"/>
    <property type="match status" value="1"/>
</dbReference>
<feature type="compositionally biased region" description="Pro residues" evidence="1">
    <location>
        <begin position="261"/>
        <end position="275"/>
    </location>
</feature>
<evidence type="ECO:0000259" key="2">
    <source>
        <dbReference type="PROSITE" id="PS50006"/>
    </source>
</evidence>
<organism evidence="3 4">
    <name type="scientific">Marasmius oreades</name>
    <name type="common">fairy-ring Marasmius</name>
    <dbReference type="NCBI Taxonomy" id="181124"/>
    <lineage>
        <taxon>Eukaryota</taxon>
        <taxon>Fungi</taxon>
        <taxon>Dikarya</taxon>
        <taxon>Basidiomycota</taxon>
        <taxon>Agaricomycotina</taxon>
        <taxon>Agaricomycetes</taxon>
        <taxon>Agaricomycetidae</taxon>
        <taxon>Agaricales</taxon>
        <taxon>Marasmiineae</taxon>
        <taxon>Marasmiaceae</taxon>
        <taxon>Marasmius</taxon>
    </lineage>
</organism>
<dbReference type="KEGG" id="more:E1B28_006777"/>
<evidence type="ECO:0000313" key="3">
    <source>
        <dbReference type="EMBL" id="KAG7096101.1"/>
    </source>
</evidence>
<feature type="compositionally biased region" description="Low complexity" evidence="1">
    <location>
        <begin position="925"/>
        <end position="945"/>
    </location>
</feature>
<dbReference type="RefSeq" id="XP_043012571.1">
    <property type="nucleotide sequence ID" value="XM_043160749.1"/>
</dbReference>
<feature type="domain" description="FHA" evidence="2">
    <location>
        <begin position="42"/>
        <end position="90"/>
    </location>
</feature>
<dbReference type="SMART" id="SM00240">
    <property type="entry name" value="FHA"/>
    <property type="match status" value="1"/>
</dbReference>
<comment type="caution">
    <text evidence="3">The sequence shown here is derived from an EMBL/GenBank/DDBJ whole genome shotgun (WGS) entry which is preliminary data.</text>
</comment>
<gene>
    <name evidence="3" type="ORF">E1B28_006777</name>
</gene>
<feature type="compositionally biased region" description="Polar residues" evidence="1">
    <location>
        <begin position="792"/>
        <end position="801"/>
    </location>
</feature>
<evidence type="ECO:0000313" key="4">
    <source>
        <dbReference type="Proteomes" id="UP001049176"/>
    </source>
</evidence>
<dbReference type="AlphaFoldDB" id="A0A9P8AA29"/>
<feature type="compositionally biased region" description="Basic residues" evidence="1">
    <location>
        <begin position="972"/>
        <end position="981"/>
    </location>
</feature>
<dbReference type="SUPFAM" id="SSF49879">
    <property type="entry name" value="SMAD/FHA domain"/>
    <property type="match status" value="1"/>
</dbReference>
<evidence type="ECO:0000256" key="1">
    <source>
        <dbReference type="SAM" id="MobiDB-lite"/>
    </source>
</evidence>
<feature type="compositionally biased region" description="Polar residues" evidence="1">
    <location>
        <begin position="700"/>
        <end position="710"/>
    </location>
</feature>
<feature type="compositionally biased region" description="Low complexity" evidence="1">
    <location>
        <begin position="173"/>
        <end position="204"/>
    </location>
</feature>
<feature type="compositionally biased region" description="Polar residues" evidence="1">
    <location>
        <begin position="462"/>
        <end position="472"/>
    </location>
</feature>
<dbReference type="OrthoDB" id="6288785at2759"/>
<dbReference type="InterPro" id="IPR008984">
    <property type="entry name" value="SMAD_FHA_dom_sf"/>
</dbReference>
<accession>A0A9P8AA29</accession>
<feature type="region of interest" description="Disordered" evidence="1">
    <location>
        <begin position="834"/>
        <end position="1113"/>
    </location>
</feature>
<feature type="region of interest" description="Disordered" evidence="1">
    <location>
        <begin position="299"/>
        <end position="474"/>
    </location>
</feature>
<feature type="compositionally biased region" description="Acidic residues" evidence="1">
    <location>
        <begin position="303"/>
        <end position="315"/>
    </location>
</feature>
<feature type="compositionally biased region" description="Polar residues" evidence="1">
    <location>
        <begin position="857"/>
        <end position="878"/>
    </location>
</feature>
<dbReference type="InterPro" id="IPR000253">
    <property type="entry name" value="FHA_dom"/>
</dbReference>
<feature type="compositionally biased region" description="Acidic residues" evidence="1">
    <location>
        <begin position="322"/>
        <end position="332"/>
    </location>
</feature>
<dbReference type="EMBL" id="CM032183">
    <property type="protein sequence ID" value="KAG7096101.1"/>
    <property type="molecule type" value="Genomic_DNA"/>
</dbReference>
<feature type="region of interest" description="Disordered" evidence="1">
    <location>
        <begin position="546"/>
        <end position="647"/>
    </location>
</feature>